<dbReference type="AlphaFoldDB" id="A0A1B1YTA2"/>
<dbReference type="InterPro" id="IPR020070">
    <property type="entry name" value="Ribosomal_bL9_N"/>
</dbReference>
<dbReference type="GO" id="GO:0005840">
    <property type="term" value="C:ribosome"/>
    <property type="evidence" value="ECO:0007669"/>
    <property type="project" value="UniProtKB-KW"/>
</dbReference>
<dbReference type="PANTHER" id="PTHR21368">
    <property type="entry name" value="50S RIBOSOMAL PROTEIN L9"/>
    <property type="match status" value="1"/>
</dbReference>
<reference evidence="10" key="1">
    <citation type="submission" date="2016-03" db="EMBL/GenBank/DDBJ databases">
        <title>Complete genome sequence of Solimmundus cernigliae, representing a novel lineage of polycyclic aromatic hydrocarbon degraders within the Gammaproteobacteria.</title>
        <authorList>
            <person name="Singleton D.R."/>
            <person name="Dickey A.N."/>
            <person name="Scholl E.H."/>
            <person name="Wright F.A."/>
            <person name="Aitken M.D."/>
        </authorList>
    </citation>
    <scope>NUCLEOTIDE SEQUENCE [LARGE SCALE GENOMIC DNA]</scope>
    <source>
        <strain evidence="10">TR3.2</strain>
    </source>
</reference>
<accession>A0A1B1YTA2</accession>
<keyword evidence="4 7" id="KW-0689">Ribosomal protein</keyword>
<evidence type="ECO:0000256" key="6">
    <source>
        <dbReference type="ARBA" id="ARBA00035292"/>
    </source>
</evidence>
<evidence type="ECO:0000313" key="10">
    <source>
        <dbReference type="Proteomes" id="UP000092952"/>
    </source>
</evidence>
<proteinExistence type="inferred from homology"/>
<organism evidence="9 10">
    <name type="scientific">Immundisolibacter cernigliae</name>
    <dbReference type="NCBI Taxonomy" id="1810504"/>
    <lineage>
        <taxon>Bacteria</taxon>
        <taxon>Pseudomonadati</taxon>
        <taxon>Pseudomonadota</taxon>
        <taxon>Gammaproteobacteria</taxon>
        <taxon>Immundisolibacterales</taxon>
        <taxon>Immundisolibacteraceae</taxon>
        <taxon>Immundisolibacter</taxon>
    </lineage>
</organism>
<dbReference type="InterPro" id="IPR009027">
    <property type="entry name" value="Ribosomal_bL9/RNase_H1_N"/>
</dbReference>
<keyword evidence="10" id="KW-1185">Reference proteome</keyword>
<dbReference type="InParanoid" id="A0A1B1YTA2"/>
<dbReference type="GO" id="GO:0003735">
    <property type="term" value="F:structural constituent of ribosome"/>
    <property type="evidence" value="ECO:0007669"/>
    <property type="project" value="InterPro"/>
</dbReference>
<dbReference type="GO" id="GO:0019843">
    <property type="term" value="F:rRNA binding"/>
    <property type="evidence" value="ECO:0007669"/>
    <property type="project" value="UniProtKB-UniRule"/>
</dbReference>
<evidence type="ECO:0000256" key="7">
    <source>
        <dbReference type="HAMAP-Rule" id="MF_00503"/>
    </source>
</evidence>
<dbReference type="SUPFAM" id="SSF55653">
    <property type="entry name" value="Ribosomal protein L9 C-domain"/>
    <property type="match status" value="1"/>
</dbReference>
<protein>
    <recommendedName>
        <fullName evidence="6 7">Large ribosomal subunit protein bL9</fullName>
    </recommendedName>
</protein>
<dbReference type="FunCoup" id="A0A1B1YTA2">
    <property type="interactions" value="705"/>
</dbReference>
<dbReference type="HAMAP" id="MF_00503">
    <property type="entry name" value="Ribosomal_bL9"/>
    <property type="match status" value="1"/>
</dbReference>
<dbReference type="STRING" id="1810504.PG2T_07570"/>
<dbReference type="InterPro" id="IPR036791">
    <property type="entry name" value="Ribosomal_bL9_C_sf"/>
</dbReference>
<evidence type="ECO:0000256" key="3">
    <source>
        <dbReference type="ARBA" id="ARBA00022884"/>
    </source>
</evidence>
<evidence type="ECO:0000256" key="1">
    <source>
        <dbReference type="ARBA" id="ARBA00010605"/>
    </source>
</evidence>
<dbReference type="Pfam" id="PF03948">
    <property type="entry name" value="Ribosomal_L9_C"/>
    <property type="match status" value="1"/>
</dbReference>
<dbReference type="GO" id="GO:1990904">
    <property type="term" value="C:ribonucleoprotein complex"/>
    <property type="evidence" value="ECO:0007669"/>
    <property type="project" value="UniProtKB-KW"/>
</dbReference>
<comment type="function">
    <text evidence="7">Binds to the 23S rRNA.</text>
</comment>
<sequence>MQVILMEKIRHLGNVGDRVEVKGGYGRNYLLPTGKAVFASRDNVARFEEQRAAIEKAAAETLAKAQARATALQDVNVTIAHKAGDGGRLFGSVTTREIATALTAAGHAVDKQELNLPEGAIRNLGSFPLDVNLHADLVARLTVEVVAE</sequence>
<dbReference type="GO" id="GO:0006412">
    <property type="term" value="P:translation"/>
    <property type="evidence" value="ECO:0007669"/>
    <property type="project" value="UniProtKB-UniRule"/>
</dbReference>
<keyword evidence="5 7" id="KW-0687">Ribonucleoprotein</keyword>
<name>A0A1B1YTA2_9GAMM</name>
<dbReference type="KEGG" id="gbi:PG2T_07570"/>
<dbReference type="PROSITE" id="PS00651">
    <property type="entry name" value="RIBOSOMAL_L9"/>
    <property type="match status" value="1"/>
</dbReference>
<dbReference type="Gene3D" id="3.40.5.10">
    <property type="entry name" value="Ribosomal protein L9, N-terminal domain"/>
    <property type="match status" value="1"/>
</dbReference>
<evidence type="ECO:0000259" key="8">
    <source>
        <dbReference type="PROSITE" id="PS00651"/>
    </source>
</evidence>
<evidence type="ECO:0000256" key="5">
    <source>
        <dbReference type="ARBA" id="ARBA00023274"/>
    </source>
</evidence>
<comment type="similarity">
    <text evidence="1 7">Belongs to the bacterial ribosomal protein bL9 family.</text>
</comment>
<dbReference type="InterPro" id="IPR020594">
    <property type="entry name" value="Ribosomal_bL9_bac/chp"/>
</dbReference>
<keyword evidence="3 7" id="KW-0694">RNA-binding</keyword>
<dbReference type="Proteomes" id="UP000092952">
    <property type="component" value="Chromosome"/>
</dbReference>
<dbReference type="NCBIfam" id="TIGR00158">
    <property type="entry name" value="L9"/>
    <property type="match status" value="1"/>
</dbReference>
<dbReference type="InterPro" id="IPR000244">
    <property type="entry name" value="Ribosomal_bL9"/>
</dbReference>
<dbReference type="Gene3D" id="3.10.430.100">
    <property type="entry name" value="Ribosomal protein L9, C-terminal domain"/>
    <property type="match status" value="1"/>
</dbReference>
<evidence type="ECO:0000313" key="9">
    <source>
        <dbReference type="EMBL" id="ANX04054.1"/>
    </source>
</evidence>
<dbReference type="SUPFAM" id="SSF55658">
    <property type="entry name" value="L9 N-domain-like"/>
    <property type="match status" value="1"/>
</dbReference>
<dbReference type="OrthoDB" id="9788336at2"/>
<keyword evidence="2 7" id="KW-0699">rRNA-binding</keyword>
<dbReference type="InterPro" id="IPR036935">
    <property type="entry name" value="Ribosomal_bL9_N_sf"/>
</dbReference>
<dbReference type="Pfam" id="PF01281">
    <property type="entry name" value="Ribosomal_L9_N"/>
    <property type="match status" value="1"/>
</dbReference>
<evidence type="ECO:0000256" key="2">
    <source>
        <dbReference type="ARBA" id="ARBA00022730"/>
    </source>
</evidence>
<evidence type="ECO:0000256" key="4">
    <source>
        <dbReference type="ARBA" id="ARBA00022980"/>
    </source>
</evidence>
<feature type="domain" description="Ribosomal protein L9" evidence="8">
    <location>
        <begin position="13"/>
        <end position="40"/>
    </location>
</feature>
<gene>
    <name evidence="7 9" type="primary">rplI</name>
    <name evidence="9" type="ORF">PG2T_07570</name>
</gene>
<dbReference type="RefSeq" id="WP_068803908.1">
    <property type="nucleotide sequence ID" value="NZ_CP014671.1"/>
</dbReference>
<dbReference type="EMBL" id="CP014671">
    <property type="protein sequence ID" value="ANX04054.1"/>
    <property type="molecule type" value="Genomic_DNA"/>
</dbReference>
<dbReference type="InterPro" id="IPR020069">
    <property type="entry name" value="Ribosomal_bL9_C"/>
</dbReference>